<dbReference type="HOGENOM" id="CLU_3353623_0_0_1"/>
<accession>T1HIF6</accession>
<evidence type="ECO:0000313" key="1">
    <source>
        <dbReference type="EnsemblMetazoa" id="RPRC003829-PA"/>
    </source>
</evidence>
<proteinExistence type="predicted"/>
<dbReference type="InParanoid" id="T1HIF6"/>
<name>T1HIF6_RHOPR</name>
<evidence type="ECO:0000313" key="2">
    <source>
        <dbReference type="Proteomes" id="UP000015103"/>
    </source>
</evidence>
<protein>
    <submittedName>
        <fullName evidence="1">Uncharacterized protein</fullName>
    </submittedName>
</protein>
<organism evidence="1 2">
    <name type="scientific">Rhodnius prolixus</name>
    <name type="common">Triatomid bug</name>
    <dbReference type="NCBI Taxonomy" id="13249"/>
    <lineage>
        <taxon>Eukaryota</taxon>
        <taxon>Metazoa</taxon>
        <taxon>Ecdysozoa</taxon>
        <taxon>Arthropoda</taxon>
        <taxon>Hexapoda</taxon>
        <taxon>Insecta</taxon>
        <taxon>Pterygota</taxon>
        <taxon>Neoptera</taxon>
        <taxon>Paraneoptera</taxon>
        <taxon>Hemiptera</taxon>
        <taxon>Heteroptera</taxon>
        <taxon>Panheteroptera</taxon>
        <taxon>Cimicomorpha</taxon>
        <taxon>Reduviidae</taxon>
        <taxon>Triatominae</taxon>
        <taxon>Rhodnius</taxon>
    </lineage>
</organism>
<dbReference type="AlphaFoldDB" id="T1HIF6"/>
<dbReference type="EnsemblMetazoa" id="RPRC003829-RA">
    <property type="protein sequence ID" value="RPRC003829-PA"/>
    <property type="gene ID" value="RPRC003829"/>
</dbReference>
<sequence length="37" mass="4380">YLANVSFVLKLLSLYILKCVHLKKQKIQHKHEGINFL</sequence>
<dbReference type="Proteomes" id="UP000015103">
    <property type="component" value="Unassembled WGS sequence"/>
</dbReference>
<keyword evidence="2" id="KW-1185">Reference proteome</keyword>
<dbReference type="EMBL" id="ACPB03042843">
    <property type="status" value="NOT_ANNOTATED_CDS"/>
    <property type="molecule type" value="Genomic_DNA"/>
</dbReference>
<reference evidence="1" key="1">
    <citation type="submission" date="2015-05" db="UniProtKB">
        <authorList>
            <consortium name="EnsemblMetazoa"/>
        </authorList>
    </citation>
    <scope>IDENTIFICATION</scope>
</reference>